<protein>
    <submittedName>
        <fullName evidence="2">Uncharacterized protein</fullName>
    </submittedName>
</protein>
<sequence>MQFGIQYLLYSQSHLKTWTEEMVKSAEHEKKQNTAMRAAIKKQKSKIKKLKQEIEDIDLKGMHYDLLTDALKPQNAPLEFKKIEETKVPTDEPAYLAKIKEHLKASAKLLKPDDELLDSDFELSMSVAERKTIPEKVHREQPEIIKEEAEYENIRSNRFNNPSTFGI</sequence>
<keyword evidence="1" id="KW-0175">Coiled coil</keyword>
<gene>
    <name evidence="2" type="ORF">BSTOLATCC_MIC39705</name>
</gene>
<accession>A0AAU9JW20</accession>
<proteinExistence type="predicted"/>
<evidence type="ECO:0000256" key="1">
    <source>
        <dbReference type="SAM" id="Coils"/>
    </source>
</evidence>
<keyword evidence="3" id="KW-1185">Reference proteome</keyword>
<dbReference type="AlphaFoldDB" id="A0AAU9JW20"/>
<comment type="caution">
    <text evidence="2">The sequence shown here is derived from an EMBL/GenBank/DDBJ whole genome shotgun (WGS) entry which is preliminary data.</text>
</comment>
<dbReference type="Proteomes" id="UP001162131">
    <property type="component" value="Unassembled WGS sequence"/>
</dbReference>
<name>A0AAU9JW20_9CILI</name>
<organism evidence="2 3">
    <name type="scientific">Blepharisma stoltei</name>
    <dbReference type="NCBI Taxonomy" id="1481888"/>
    <lineage>
        <taxon>Eukaryota</taxon>
        <taxon>Sar</taxon>
        <taxon>Alveolata</taxon>
        <taxon>Ciliophora</taxon>
        <taxon>Postciliodesmatophora</taxon>
        <taxon>Heterotrichea</taxon>
        <taxon>Heterotrichida</taxon>
        <taxon>Blepharismidae</taxon>
        <taxon>Blepharisma</taxon>
    </lineage>
</organism>
<evidence type="ECO:0000313" key="3">
    <source>
        <dbReference type="Proteomes" id="UP001162131"/>
    </source>
</evidence>
<dbReference type="EMBL" id="CAJZBQ010000039">
    <property type="protein sequence ID" value="CAG9325923.1"/>
    <property type="molecule type" value="Genomic_DNA"/>
</dbReference>
<evidence type="ECO:0000313" key="2">
    <source>
        <dbReference type="EMBL" id="CAG9325923.1"/>
    </source>
</evidence>
<feature type="coiled-coil region" evidence="1">
    <location>
        <begin position="33"/>
        <end position="60"/>
    </location>
</feature>
<reference evidence="2" key="1">
    <citation type="submission" date="2021-09" db="EMBL/GenBank/DDBJ databases">
        <authorList>
            <consortium name="AG Swart"/>
            <person name="Singh M."/>
            <person name="Singh A."/>
            <person name="Seah K."/>
            <person name="Emmerich C."/>
        </authorList>
    </citation>
    <scope>NUCLEOTIDE SEQUENCE</scope>
    <source>
        <strain evidence="2">ATCC30299</strain>
    </source>
</reference>